<feature type="compositionally biased region" description="Polar residues" evidence="4">
    <location>
        <begin position="74"/>
        <end position="84"/>
    </location>
</feature>
<dbReference type="Gene3D" id="1.20.5.1930">
    <property type="match status" value="1"/>
</dbReference>
<feature type="transmembrane region" description="Helical" evidence="5">
    <location>
        <begin position="176"/>
        <end position="192"/>
    </location>
</feature>
<evidence type="ECO:0000256" key="3">
    <source>
        <dbReference type="ARBA" id="ARBA00023012"/>
    </source>
</evidence>
<name>A0ABQ6V369_9MICO</name>
<feature type="region of interest" description="Disordered" evidence="4">
    <location>
        <begin position="1"/>
        <end position="95"/>
    </location>
</feature>
<dbReference type="PANTHER" id="PTHR24421:SF63">
    <property type="entry name" value="SENSOR HISTIDINE KINASE DESK"/>
    <property type="match status" value="1"/>
</dbReference>
<feature type="transmembrane region" description="Helical" evidence="5">
    <location>
        <begin position="101"/>
        <end position="119"/>
    </location>
</feature>
<dbReference type="Pfam" id="PF07730">
    <property type="entry name" value="HisKA_3"/>
    <property type="match status" value="1"/>
</dbReference>
<feature type="transmembrane region" description="Helical" evidence="5">
    <location>
        <begin position="154"/>
        <end position="170"/>
    </location>
</feature>
<keyword evidence="5" id="KW-0812">Transmembrane</keyword>
<evidence type="ECO:0000259" key="6">
    <source>
        <dbReference type="Pfam" id="PF07730"/>
    </source>
</evidence>
<keyword evidence="2" id="KW-0418">Kinase</keyword>
<feature type="domain" description="Signal transduction histidine kinase subgroup 3 dimerisation and phosphoacceptor" evidence="6">
    <location>
        <begin position="271"/>
        <end position="330"/>
    </location>
</feature>
<feature type="transmembrane region" description="Helical" evidence="5">
    <location>
        <begin position="225"/>
        <end position="250"/>
    </location>
</feature>
<keyword evidence="1" id="KW-0808">Transferase</keyword>
<comment type="caution">
    <text evidence="7">The sequence shown here is derived from an EMBL/GenBank/DDBJ whole genome shotgun (WGS) entry which is preliminary data.</text>
</comment>
<accession>A0ABQ6V369</accession>
<dbReference type="InterPro" id="IPR050482">
    <property type="entry name" value="Sensor_HK_TwoCompSys"/>
</dbReference>
<proteinExistence type="predicted"/>
<evidence type="ECO:0000313" key="8">
    <source>
        <dbReference type="Proteomes" id="UP000478836"/>
    </source>
</evidence>
<evidence type="ECO:0000256" key="4">
    <source>
        <dbReference type="SAM" id="MobiDB-lite"/>
    </source>
</evidence>
<evidence type="ECO:0000256" key="5">
    <source>
        <dbReference type="SAM" id="Phobius"/>
    </source>
</evidence>
<dbReference type="PANTHER" id="PTHR24421">
    <property type="entry name" value="NITRATE/NITRITE SENSOR PROTEIN NARX-RELATED"/>
    <property type="match status" value="1"/>
</dbReference>
<evidence type="ECO:0000313" key="7">
    <source>
        <dbReference type="EMBL" id="KAB1862395.1"/>
    </source>
</evidence>
<dbReference type="InterPro" id="IPR011712">
    <property type="entry name" value="Sig_transdc_His_kin_sub3_dim/P"/>
</dbReference>
<dbReference type="Proteomes" id="UP000478836">
    <property type="component" value="Unassembled WGS sequence"/>
</dbReference>
<feature type="transmembrane region" description="Helical" evidence="5">
    <location>
        <begin position="125"/>
        <end position="142"/>
    </location>
</feature>
<keyword evidence="8" id="KW-1185">Reference proteome</keyword>
<keyword evidence="5" id="KW-1133">Transmembrane helix</keyword>
<dbReference type="InterPro" id="IPR036890">
    <property type="entry name" value="HATPase_C_sf"/>
</dbReference>
<reference evidence="8" key="1">
    <citation type="submission" date="2019-09" db="EMBL/GenBank/DDBJ databases">
        <title>Whole genome sequencing of Microbacterium maritypicum.</title>
        <authorList>
            <person name="Lenchi N."/>
        </authorList>
    </citation>
    <scope>NUCLEOTIDE SEQUENCE [LARGE SCALE GENOMIC DNA]</scope>
    <source>
        <strain evidence="8">G1</strain>
    </source>
</reference>
<feature type="transmembrane region" description="Helical" evidence="5">
    <location>
        <begin position="199"/>
        <end position="219"/>
    </location>
</feature>
<protein>
    <recommendedName>
        <fullName evidence="6">Signal transduction histidine kinase subgroup 3 dimerisation and phosphoacceptor domain-containing protein</fullName>
    </recommendedName>
</protein>
<feature type="compositionally biased region" description="Basic and acidic residues" evidence="4">
    <location>
        <begin position="63"/>
        <end position="73"/>
    </location>
</feature>
<dbReference type="EMBL" id="WAAO01000003">
    <property type="protein sequence ID" value="KAB1862395.1"/>
    <property type="molecule type" value="Genomic_DNA"/>
</dbReference>
<keyword evidence="5" id="KW-0472">Membrane</keyword>
<organism evidence="7 8">
    <name type="scientific">Microbacterium algeriense</name>
    <dbReference type="NCBI Taxonomy" id="2615184"/>
    <lineage>
        <taxon>Bacteria</taxon>
        <taxon>Bacillati</taxon>
        <taxon>Actinomycetota</taxon>
        <taxon>Actinomycetes</taxon>
        <taxon>Micrococcales</taxon>
        <taxon>Microbacteriaceae</taxon>
        <taxon>Microbacterium</taxon>
    </lineage>
</organism>
<gene>
    <name evidence="7" type="ORF">F6A08_15320</name>
</gene>
<evidence type="ECO:0000256" key="2">
    <source>
        <dbReference type="ARBA" id="ARBA00022777"/>
    </source>
</evidence>
<keyword evidence="3" id="KW-0902">Two-component regulatory system</keyword>
<dbReference type="Gene3D" id="3.30.565.10">
    <property type="entry name" value="Histidine kinase-like ATPase, C-terminal domain"/>
    <property type="match status" value="1"/>
</dbReference>
<sequence length="466" mass="50773">MDESLGSGAQRSHPPVRDRLLRVSRSALRLRPLHHSSGMDHPPVPGSSGTAVRRPGCGHRRNAREDSRQESDPSKTPSGGTLVTDSERPTDTQAIPRMRRMVVGSAILAIAPLSVIGVALTSTSWWEALFVGLTLAFATTLLKEWRLDGYPPRAVFLFLFTGAAYLYGAFMANSPISFMPFAVVGALLVMKVRRHRLIASLFLALVVAGVGAVSLLTHVATLPLVIQFVVVPAAGTLYVLAVVFVGELAWELVREAERAKVIDLELAVAEERVRFAGDLHDIQGQSLHVIKLKAMLAHRLLEDDPHRAAGELAEIRQLVDDTVAKTRELTYARYEIDLVAELENTRALAEASGMSVSIRTELDRSARPHPLLAHTLREATANLLRHAEPSWVTITASAVEVEITNDGVPPAGEIRPRGLARLERRIHAVGGELDFSRRVDAFSVRARIPAHDGTASTARDGQDGER</sequence>
<evidence type="ECO:0000256" key="1">
    <source>
        <dbReference type="ARBA" id="ARBA00022679"/>
    </source>
</evidence>